<dbReference type="InterPro" id="IPR043519">
    <property type="entry name" value="NT_sf"/>
</dbReference>
<dbReference type="RefSeq" id="WP_170215433.1">
    <property type="nucleotide sequence ID" value="NZ_JBHMDG010000024.1"/>
</dbReference>
<dbReference type="SMART" id="SM00954">
    <property type="entry name" value="RelA_SpoT"/>
    <property type="match status" value="1"/>
</dbReference>
<dbReference type="SUPFAM" id="SSF81301">
    <property type="entry name" value="Nucleotidyltransferase"/>
    <property type="match status" value="1"/>
</dbReference>
<evidence type="ECO:0000313" key="2">
    <source>
        <dbReference type="EMBL" id="MFB9314678.1"/>
    </source>
</evidence>
<keyword evidence="3" id="KW-1185">Reference proteome</keyword>
<accession>A0ABV5KD70</accession>
<evidence type="ECO:0000259" key="1">
    <source>
        <dbReference type="SMART" id="SM00954"/>
    </source>
</evidence>
<proteinExistence type="predicted"/>
<dbReference type="EMBL" id="JBHMDG010000024">
    <property type="protein sequence ID" value="MFB9314678.1"/>
    <property type="molecule type" value="Genomic_DNA"/>
</dbReference>
<dbReference type="InterPro" id="IPR007685">
    <property type="entry name" value="RelA_SpoT"/>
</dbReference>
<protein>
    <submittedName>
        <fullName evidence="2">GTP pyrophosphokinase family protein</fullName>
    </submittedName>
</protein>
<name>A0ABV5KD70_9ACTN</name>
<comment type="caution">
    <text evidence="2">The sequence shown here is derived from an EMBL/GenBank/DDBJ whole genome shotgun (WGS) entry which is preliminary data.</text>
</comment>
<dbReference type="PANTHER" id="PTHR41773:SF1">
    <property type="entry name" value="RELA_SPOT DOMAIN-CONTAINING PROTEIN"/>
    <property type="match status" value="1"/>
</dbReference>
<sequence length="357" mass="40603">MIDEADAIVRQYEIARADYEALAIRIRQLLLDLLKGEGLDIIQIESRAKSTESLRDKLSDKGDAYSDLGDITDLCGVRVITYYLEDVDVVESLLAREFEVDESNSVDKSKQLKWDQFGYLSRHYILQLKSPRTTLAEWQPCQNLKFEVQVRTSLQHAWAAVNHKLDYKNESSVPSELRRTLHRLSALFEIADSQFSDLRRSVVELAASYAKSVDDGDLSAELNADSLDAYFDRSPVYSRARASVEAVGEPLLPHGAQPFQTARDRSDLLEFFKLAGMTQLLQVDEWLHQLVSDSTLLKVVSEVEAGPRRAINLDDFLSQALAVERPEVDDFYEEVYGTPDDWLPRARALLQERRTAQ</sequence>
<evidence type="ECO:0000313" key="3">
    <source>
        <dbReference type="Proteomes" id="UP001589750"/>
    </source>
</evidence>
<feature type="domain" description="RelA/SpoT" evidence="1">
    <location>
        <begin position="46"/>
        <end position="173"/>
    </location>
</feature>
<dbReference type="Proteomes" id="UP001589750">
    <property type="component" value="Unassembled WGS sequence"/>
</dbReference>
<dbReference type="Gene3D" id="1.10.287.860">
    <property type="entry name" value="Nucleotidyltransferase"/>
    <property type="match status" value="1"/>
</dbReference>
<dbReference type="Gene3D" id="3.30.460.10">
    <property type="entry name" value="Beta Polymerase, domain 2"/>
    <property type="match status" value="1"/>
</dbReference>
<dbReference type="PANTHER" id="PTHR41773">
    <property type="entry name" value="GTP PYROPHOSPHATASE-RELATED"/>
    <property type="match status" value="1"/>
</dbReference>
<reference evidence="2 3" key="1">
    <citation type="submission" date="2024-09" db="EMBL/GenBank/DDBJ databases">
        <authorList>
            <person name="Sun Q."/>
            <person name="Mori K."/>
        </authorList>
    </citation>
    <scope>NUCLEOTIDE SEQUENCE [LARGE SCALE GENOMIC DNA]</scope>
    <source>
        <strain evidence="2 3">JCM 9626</strain>
    </source>
</reference>
<dbReference type="Pfam" id="PF04607">
    <property type="entry name" value="RelA_SpoT"/>
    <property type="match status" value="1"/>
</dbReference>
<organism evidence="2 3">
    <name type="scientific">Nocardioides plantarum</name>
    <dbReference type="NCBI Taxonomy" id="29299"/>
    <lineage>
        <taxon>Bacteria</taxon>
        <taxon>Bacillati</taxon>
        <taxon>Actinomycetota</taxon>
        <taxon>Actinomycetes</taxon>
        <taxon>Propionibacteriales</taxon>
        <taxon>Nocardioidaceae</taxon>
        <taxon>Nocardioides</taxon>
    </lineage>
</organism>
<dbReference type="CDD" id="cd05399">
    <property type="entry name" value="NT_Rel-Spo_like"/>
    <property type="match status" value="1"/>
</dbReference>
<gene>
    <name evidence="2" type="ORF">ACFFRI_16595</name>
</gene>